<organism evidence="1 2">
    <name type="scientific">Nostoc paludosum FACHB-159</name>
    <dbReference type="NCBI Taxonomy" id="2692908"/>
    <lineage>
        <taxon>Bacteria</taxon>
        <taxon>Bacillati</taxon>
        <taxon>Cyanobacteriota</taxon>
        <taxon>Cyanophyceae</taxon>
        <taxon>Nostocales</taxon>
        <taxon>Nostocaceae</taxon>
        <taxon>Nostoc</taxon>
    </lineage>
</organism>
<evidence type="ECO:0000313" key="2">
    <source>
        <dbReference type="Proteomes" id="UP000637383"/>
    </source>
</evidence>
<dbReference type="Proteomes" id="UP000637383">
    <property type="component" value="Unassembled WGS sequence"/>
</dbReference>
<comment type="caution">
    <text evidence="1">The sequence shown here is derived from an EMBL/GenBank/DDBJ whole genome shotgun (WGS) entry which is preliminary data.</text>
</comment>
<evidence type="ECO:0000313" key="1">
    <source>
        <dbReference type="EMBL" id="MBD2739782.1"/>
    </source>
</evidence>
<protein>
    <submittedName>
        <fullName evidence="1">Uncharacterized protein</fullName>
    </submittedName>
</protein>
<proteinExistence type="predicted"/>
<reference evidence="1 2" key="1">
    <citation type="journal article" date="2020" name="ISME J.">
        <title>Comparative genomics reveals insights into cyanobacterial evolution and habitat adaptation.</title>
        <authorList>
            <person name="Chen M.Y."/>
            <person name="Teng W.K."/>
            <person name="Zhao L."/>
            <person name="Hu C.X."/>
            <person name="Zhou Y.K."/>
            <person name="Han B.P."/>
            <person name="Song L.R."/>
            <person name="Shu W.S."/>
        </authorList>
    </citation>
    <scope>NUCLEOTIDE SEQUENCE [LARGE SCALE GENOMIC DNA]</scope>
    <source>
        <strain evidence="1 2">FACHB-159</strain>
    </source>
</reference>
<sequence>MINEIKLGLGNPPLPIYLYIKNEKRDNEQYCWYRFLREQDKKIPVYETELTGYINEIRITQKEYEGEDTLKLDIVVSADEIYVIRSGINTNFAKSFLLTASLIEDFSQPLIIAVNPGKKNTVFCSIKDAQTRFKFKRDWDNNADWDELIKSLQLKLSSNPKFELDEQEIAPITQPQPPQPKSATVHSQDLRIKQIRTLTNYPVDLIKEWLQFQNASAPSELHVSVVDKLVKDICLAWAADKIDPNYAASSYQQQVLGAVANGMDEVTAIQAWMNYVMGQRATVSSR</sequence>
<gene>
    <name evidence="1" type="ORF">H6H03_39080</name>
</gene>
<dbReference type="RefSeq" id="WP_190960258.1">
    <property type="nucleotide sequence ID" value="NZ_JACJTU010000116.1"/>
</dbReference>
<name>A0ABR8KQC3_9NOSO</name>
<accession>A0ABR8KQC3</accession>
<dbReference type="EMBL" id="JACJTU010000116">
    <property type="protein sequence ID" value="MBD2739782.1"/>
    <property type="molecule type" value="Genomic_DNA"/>
</dbReference>
<keyword evidence="2" id="KW-1185">Reference proteome</keyword>